<dbReference type="InterPro" id="IPR052228">
    <property type="entry name" value="Sec_Metab_Biosynth_Oxidored"/>
</dbReference>
<dbReference type="Gene3D" id="3.40.50.720">
    <property type="entry name" value="NAD(P)-binding Rossmann-like Domain"/>
    <property type="match status" value="1"/>
</dbReference>
<dbReference type="PANTHER" id="PTHR47534:SF3">
    <property type="entry name" value="ALCOHOL DEHYDROGENASE-LIKE C-TERMINAL DOMAIN-CONTAINING PROTEIN"/>
    <property type="match status" value="1"/>
</dbReference>
<reference evidence="2 3" key="1">
    <citation type="journal article" date="2014" name="BMC Genomics">
        <title>Comparative genomics of the major fungal agents of human and animal Sporotrichosis: Sporothrix schenckii and Sporothrix brasiliensis.</title>
        <authorList>
            <person name="Teixeira M.M."/>
            <person name="de Almeida L.G."/>
            <person name="Kubitschek-Barreira P."/>
            <person name="Alves F.L."/>
            <person name="Kioshima E.S."/>
            <person name="Abadio A.K."/>
            <person name="Fernandes L."/>
            <person name="Derengowski L.S."/>
            <person name="Ferreira K.S."/>
            <person name="Souza R.C."/>
            <person name="Ruiz J.C."/>
            <person name="de Andrade N.C."/>
            <person name="Paes H.C."/>
            <person name="Nicola A.M."/>
            <person name="Albuquerque P."/>
            <person name="Gerber A.L."/>
            <person name="Martins V.P."/>
            <person name="Peconick L.D."/>
            <person name="Neto A.V."/>
            <person name="Chaucanez C.B."/>
            <person name="Silva P.A."/>
            <person name="Cunha O.L."/>
            <person name="de Oliveira F.F."/>
            <person name="dos Santos T.C."/>
            <person name="Barros A.L."/>
            <person name="Soares M.A."/>
            <person name="de Oliveira L.M."/>
            <person name="Marini M.M."/>
            <person name="Villalobos-Duno H."/>
            <person name="Cunha M.M."/>
            <person name="de Hoog S."/>
            <person name="da Silveira J.F."/>
            <person name="Henrissat B."/>
            <person name="Nino-Vega G.A."/>
            <person name="Cisalpino P.S."/>
            <person name="Mora-Montes H.M."/>
            <person name="Almeida S.R."/>
            <person name="Stajich J.E."/>
            <person name="Lopes-Bezerra L.M."/>
            <person name="Vasconcelos A.T."/>
            <person name="Felipe M.S."/>
        </authorList>
    </citation>
    <scope>NUCLEOTIDE SEQUENCE [LARGE SCALE GENOMIC DNA]</scope>
    <source>
        <strain evidence="2 3">5110</strain>
    </source>
</reference>
<evidence type="ECO:0000313" key="2">
    <source>
        <dbReference type="EMBL" id="KIH94063.1"/>
    </source>
</evidence>
<gene>
    <name evidence="2" type="ORF">SPBR_06035</name>
</gene>
<dbReference type="GO" id="GO:0016491">
    <property type="term" value="F:oxidoreductase activity"/>
    <property type="evidence" value="ECO:0007669"/>
    <property type="project" value="UniProtKB-KW"/>
</dbReference>
<name>A0A0C2FSR7_9PEZI</name>
<sequence>MVALREAVASNQRIAATFPKGLVAVFVGGTSGVGEYTVKAFAKYTSNSRAYIIGRSKPSATRIVAECRALGPSNSFEFIQADISLLKTVDDVCRQIRAKETAINILFQTQGSMAFHAVTPEGLSLAAALGIHSRTRFLLNLLPLLQRATALKRVVCVMAATCEGPIDLDNLGGVGFSLFRRRDQLAAVQTLLLEKVQETVAGAAPVGFVHDVPGVVQSGITRDAEGVGMKVLIGVTSLLGPLIRTPIDECAEMHLFYATSARFASYAGGVASDGVALQNGLGTARGSIGKTGSGVYTINTKGEPSPPRVEEVLAGHRNDGTATKLWDIVMAESKKITGSEWLA</sequence>
<dbReference type="GeneID" id="63679218"/>
<dbReference type="RefSeq" id="XP_040622073.1">
    <property type="nucleotide sequence ID" value="XM_040764297.1"/>
</dbReference>
<comment type="caution">
    <text evidence="2">The sequence shown here is derived from an EMBL/GenBank/DDBJ whole genome shotgun (WGS) entry which is preliminary data.</text>
</comment>
<proteinExistence type="predicted"/>
<dbReference type="Pfam" id="PF00106">
    <property type="entry name" value="adh_short"/>
    <property type="match status" value="1"/>
</dbReference>
<dbReference type="SUPFAM" id="SSF51735">
    <property type="entry name" value="NAD(P)-binding Rossmann-fold domains"/>
    <property type="match status" value="1"/>
</dbReference>
<keyword evidence="1" id="KW-0560">Oxidoreductase</keyword>
<dbReference type="HOGENOM" id="CLU_044999_0_1_1"/>
<dbReference type="OrthoDB" id="2898509at2759"/>
<keyword evidence="3" id="KW-1185">Reference proteome</keyword>
<dbReference type="EMBL" id="AWTV01000004">
    <property type="protein sequence ID" value="KIH94063.1"/>
    <property type="molecule type" value="Genomic_DNA"/>
</dbReference>
<evidence type="ECO:0000256" key="1">
    <source>
        <dbReference type="ARBA" id="ARBA00023002"/>
    </source>
</evidence>
<dbReference type="VEuPathDB" id="FungiDB:SPBR_06035"/>
<dbReference type="PANTHER" id="PTHR47534">
    <property type="entry name" value="YALI0E05731P"/>
    <property type="match status" value="1"/>
</dbReference>
<dbReference type="InterPro" id="IPR002347">
    <property type="entry name" value="SDR_fam"/>
</dbReference>
<dbReference type="Proteomes" id="UP000031575">
    <property type="component" value="Unassembled WGS sequence"/>
</dbReference>
<dbReference type="InterPro" id="IPR036291">
    <property type="entry name" value="NAD(P)-bd_dom_sf"/>
</dbReference>
<evidence type="ECO:0000313" key="3">
    <source>
        <dbReference type="Proteomes" id="UP000031575"/>
    </source>
</evidence>
<organism evidence="2 3">
    <name type="scientific">Sporothrix brasiliensis 5110</name>
    <dbReference type="NCBI Taxonomy" id="1398154"/>
    <lineage>
        <taxon>Eukaryota</taxon>
        <taxon>Fungi</taxon>
        <taxon>Dikarya</taxon>
        <taxon>Ascomycota</taxon>
        <taxon>Pezizomycotina</taxon>
        <taxon>Sordariomycetes</taxon>
        <taxon>Sordariomycetidae</taxon>
        <taxon>Ophiostomatales</taxon>
        <taxon>Ophiostomataceae</taxon>
        <taxon>Sporothrix</taxon>
    </lineage>
</organism>
<dbReference type="AlphaFoldDB" id="A0A0C2FSR7"/>
<accession>A0A0C2FSR7</accession>
<protein>
    <submittedName>
        <fullName evidence="2">Uncharacterized protein</fullName>
    </submittedName>
</protein>